<dbReference type="InterPro" id="IPR051851">
    <property type="entry name" value="EFR3_Homologs"/>
</dbReference>
<evidence type="ECO:0000313" key="3">
    <source>
        <dbReference type="Proteomes" id="UP001152562"/>
    </source>
</evidence>
<gene>
    <name evidence="2" type="ORF">PIBRA_LOCUS13998</name>
</gene>
<protein>
    <submittedName>
        <fullName evidence="2">Uncharacterized protein</fullName>
    </submittedName>
</protein>
<comment type="caution">
    <text evidence="2">The sequence shown here is derived from an EMBL/GenBank/DDBJ whole genome shotgun (WGS) entry which is preliminary data.</text>
</comment>
<dbReference type="Proteomes" id="UP001152562">
    <property type="component" value="Unassembled WGS sequence"/>
</dbReference>
<keyword evidence="1" id="KW-0472">Membrane</keyword>
<reference evidence="2" key="1">
    <citation type="submission" date="2022-05" db="EMBL/GenBank/DDBJ databases">
        <authorList>
            <person name="Okamura Y."/>
        </authorList>
    </citation>
    <scope>NUCLEOTIDE SEQUENCE</scope>
</reference>
<accession>A0A9P0TZ11</accession>
<sequence>MMTNDNFQATASFSKMWNKTGIPNTGVMVDILYQIQELCKPVDLNPNFHSNKLVALKKLKIFLNHSTKETLQKCDFNDIIYSSLSLIYYFGMRLKMDKLSGKFWLCFASKQFNTAEEIFHQLMEFLHPEHSELVIKTTIRFFSEVSLWTFENFVAQILEVILFYNNGKITLFNIMLTDIHCIVFSDIVSARHRTRVLYELLKSKSWVIDSQHLLPFVTRFLNFFTNNMSHKQPNFQHLKKGFEVCLRRIFEQASNKHKLAIVNTILNWFTMMNIDRENVLDVANLLDYAALLYEVGRYRESFRSGFIHHIVKKLIGSTDTLYSYCGCRILARFFDRHKNCSYLIVPTIYYEFSQVPLKIGEYDRSDKAFIREHRELFHDYFVKAFETNHFNQANIEALYYVMSCLVLEVPCGLTAVAVTCMVMFVQDFAITTDMPEKCRFWLHAVVLSLMSLICWVHKAPDLYRYVNEIVSRRAKDAPQLNPPLLDDYKIDNQRGNWNKDTLFFEDWELRYGLWKHFRSSQVRLGST</sequence>
<dbReference type="GO" id="GO:0005886">
    <property type="term" value="C:plasma membrane"/>
    <property type="evidence" value="ECO:0007669"/>
    <property type="project" value="TreeGrafter"/>
</dbReference>
<keyword evidence="1" id="KW-0812">Transmembrane</keyword>
<evidence type="ECO:0000313" key="2">
    <source>
        <dbReference type="EMBL" id="CAH4038438.1"/>
    </source>
</evidence>
<dbReference type="AlphaFoldDB" id="A0A9P0TZ11"/>
<feature type="transmembrane region" description="Helical" evidence="1">
    <location>
        <begin position="440"/>
        <end position="457"/>
    </location>
</feature>
<keyword evidence="3" id="KW-1185">Reference proteome</keyword>
<dbReference type="EMBL" id="CALOZG010000087">
    <property type="protein sequence ID" value="CAH4038438.1"/>
    <property type="molecule type" value="Genomic_DNA"/>
</dbReference>
<dbReference type="PANTHER" id="PTHR12444:SF9">
    <property type="entry name" value="AGAP013133-PA"/>
    <property type="match status" value="1"/>
</dbReference>
<dbReference type="GO" id="GO:0072659">
    <property type="term" value="P:protein localization to plasma membrane"/>
    <property type="evidence" value="ECO:0007669"/>
    <property type="project" value="TreeGrafter"/>
</dbReference>
<feature type="transmembrane region" description="Helical" evidence="1">
    <location>
        <begin position="397"/>
        <end position="425"/>
    </location>
</feature>
<proteinExistence type="predicted"/>
<name>A0A9P0TZ11_PIEBR</name>
<dbReference type="PANTHER" id="PTHR12444">
    <property type="entry name" value="PROTEIN EFR3 HOMOLOG CMP44E"/>
    <property type="match status" value="1"/>
</dbReference>
<organism evidence="2 3">
    <name type="scientific">Pieris brassicae</name>
    <name type="common">White butterfly</name>
    <name type="synonym">Large white butterfly</name>
    <dbReference type="NCBI Taxonomy" id="7116"/>
    <lineage>
        <taxon>Eukaryota</taxon>
        <taxon>Metazoa</taxon>
        <taxon>Ecdysozoa</taxon>
        <taxon>Arthropoda</taxon>
        <taxon>Hexapoda</taxon>
        <taxon>Insecta</taxon>
        <taxon>Pterygota</taxon>
        <taxon>Neoptera</taxon>
        <taxon>Endopterygota</taxon>
        <taxon>Lepidoptera</taxon>
        <taxon>Glossata</taxon>
        <taxon>Ditrysia</taxon>
        <taxon>Papilionoidea</taxon>
        <taxon>Pieridae</taxon>
        <taxon>Pierinae</taxon>
        <taxon>Pieris</taxon>
    </lineage>
</organism>
<keyword evidence="1" id="KW-1133">Transmembrane helix</keyword>
<evidence type="ECO:0000256" key="1">
    <source>
        <dbReference type="SAM" id="Phobius"/>
    </source>
</evidence>